<dbReference type="EMBL" id="LFYR01001485">
    <property type="protein sequence ID" value="KMZ61494.1"/>
    <property type="molecule type" value="Genomic_DNA"/>
</dbReference>
<gene>
    <name evidence="1" type="ORF">ZOSMA_528G00020</name>
</gene>
<organism evidence="1 2">
    <name type="scientific">Zostera marina</name>
    <name type="common">Eelgrass</name>
    <dbReference type="NCBI Taxonomy" id="29655"/>
    <lineage>
        <taxon>Eukaryota</taxon>
        <taxon>Viridiplantae</taxon>
        <taxon>Streptophyta</taxon>
        <taxon>Embryophyta</taxon>
        <taxon>Tracheophyta</taxon>
        <taxon>Spermatophyta</taxon>
        <taxon>Magnoliopsida</taxon>
        <taxon>Liliopsida</taxon>
        <taxon>Zosteraceae</taxon>
        <taxon>Zostera</taxon>
    </lineage>
</organism>
<reference evidence="2" key="1">
    <citation type="journal article" date="2016" name="Nature">
        <title>The genome of the seagrass Zostera marina reveals angiosperm adaptation to the sea.</title>
        <authorList>
            <person name="Olsen J.L."/>
            <person name="Rouze P."/>
            <person name="Verhelst B."/>
            <person name="Lin Y.-C."/>
            <person name="Bayer T."/>
            <person name="Collen J."/>
            <person name="Dattolo E."/>
            <person name="De Paoli E."/>
            <person name="Dittami S."/>
            <person name="Maumus F."/>
            <person name="Michel G."/>
            <person name="Kersting A."/>
            <person name="Lauritano C."/>
            <person name="Lohaus R."/>
            <person name="Toepel M."/>
            <person name="Tonon T."/>
            <person name="Vanneste K."/>
            <person name="Amirebrahimi M."/>
            <person name="Brakel J."/>
            <person name="Bostroem C."/>
            <person name="Chovatia M."/>
            <person name="Grimwood J."/>
            <person name="Jenkins J.W."/>
            <person name="Jueterbock A."/>
            <person name="Mraz A."/>
            <person name="Stam W.T."/>
            <person name="Tice H."/>
            <person name="Bornberg-Bauer E."/>
            <person name="Green P.J."/>
            <person name="Pearson G.A."/>
            <person name="Procaccini G."/>
            <person name="Duarte C.M."/>
            <person name="Schmutz J."/>
            <person name="Reusch T.B.H."/>
            <person name="Van de Peer Y."/>
        </authorList>
    </citation>
    <scope>NUCLEOTIDE SEQUENCE [LARGE SCALE GENOMIC DNA]</scope>
    <source>
        <strain evidence="2">cv. Finnish</strain>
    </source>
</reference>
<dbReference type="OrthoDB" id="695705at2759"/>
<comment type="caution">
    <text evidence="1">The sequence shown here is derived from an EMBL/GenBank/DDBJ whole genome shotgun (WGS) entry which is preliminary data.</text>
</comment>
<dbReference type="AlphaFoldDB" id="A0A0K9NXK8"/>
<keyword evidence="2" id="KW-1185">Reference proteome</keyword>
<accession>A0A0K9NXK8</accession>
<evidence type="ECO:0000313" key="2">
    <source>
        <dbReference type="Proteomes" id="UP000036987"/>
    </source>
</evidence>
<evidence type="ECO:0008006" key="3">
    <source>
        <dbReference type="Google" id="ProtNLM"/>
    </source>
</evidence>
<name>A0A0K9NXK8_ZOSMR</name>
<evidence type="ECO:0000313" key="1">
    <source>
        <dbReference type="EMBL" id="KMZ61494.1"/>
    </source>
</evidence>
<sequence>MADQSDPLIRRSELVAFQEEMLRKMFELLKDQCAEQRREVGTMLAAINASVLTGSITPPTYTSIHPHNRQFQPTPYNSIPLHHPKPTLLHHPDLPQPLTTDHWELFYGSRPRPMKTSPPTSNDTILSNTHHASRLKADIPVFYGLTNNEVFVDWVADIEDYFAYVPIDDSTTAQLVELRLKGCAKAWLRQT</sequence>
<protein>
    <recommendedName>
        <fullName evidence="3">Retrotransposon gag domain-containing protein</fullName>
    </recommendedName>
</protein>
<dbReference type="Proteomes" id="UP000036987">
    <property type="component" value="Unassembled WGS sequence"/>
</dbReference>
<proteinExistence type="predicted"/>